<keyword evidence="2" id="KW-1185">Reference proteome</keyword>
<dbReference type="AlphaFoldDB" id="A0AAV6VD54"/>
<gene>
    <name evidence="1" type="ORF">JTE90_003750</name>
</gene>
<dbReference type="Proteomes" id="UP000827092">
    <property type="component" value="Unassembled WGS sequence"/>
</dbReference>
<accession>A0AAV6VD54</accession>
<sequence length="240" mass="27804">MKAQDKNSLVYRAKKDFTSPDVHYSAFKTEKTSVTLQNSSISRIVPEERKKAQYSGRMMTHTDDSLVYRAKKDYSHRPMCTILQLKPKEDLSHIAKQFYLVYCARRKKKKAQYSGRMKSHTKNSLVYRAKKDYSHRLICTFLKLKEEISRIATLFSLVYFSRRKKKQHSTTVGCSPTSRELPGVQGKEILFTSHNVHYSADTTARRTRFHCNTVLSRVLCPKKEKKHSTAVGCSPTLRTL</sequence>
<organism evidence="1 2">
    <name type="scientific">Oedothorax gibbosus</name>
    <dbReference type="NCBI Taxonomy" id="931172"/>
    <lineage>
        <taxon>Eukaryota</taxon>
        <taxon>Metazoa</taxon>
        <taxon>Ecdysozoa</taxon>
        <taxon>Arthropoda</taxon>
        <taxon>Chelicerata</taxon>
        <taxon>Arachnida</taxon>
        <taxon>Araneae</taxon>
        <taxon>Araneomorphae</taxon>
        <taxon>Entelegynae</taxon>
        <taxon>Araneoidea</taxon>
        <taxon>Linyphiidae</taxon>
        <taxon>Erigoninae</taxon>
        <taxon>Oedothorax</taxon>
    </lineage>
</organism>
<reference evidence="1 2" key="1">
    <citation type="journal article" date="2022" name="Nat. Ecol. Evol.">
        <title>A masculinizing supergene underlies an exaggerated male reproductive morph in a spider.</title>
        <authorList>
            <person name="Hendrickx F."/>
            <person name="De Corte Z."/>
            <person name="Sonet G."/>
            <person name="Van Belleghem S.M."/>
            <person name="Kostlbacher S."/>
            <person name="Vangestel C."/>
        </authorList>
    </citation>
    <scope>NUCLEOTIDE SEQUENCE [LARGE SCALE GENOMIC DNA]</scope>
    <source>
        <strain evidence="1">W744_W776</strain>
    </source>
</reference>
<evidence type="ECO:0000313" key="2">
    <source>
        <dbReference type="Proteomes" id="UP000827092"/>
    </source>
</evidence>
<proteinExistence type="predicted"/>
<name>A0AAV6VD54_9ARAC</name>
<comment type="caution">
    <text evidence="1">The sequence shown here is derived from an EMBL/GenBank/DDBJ whole genome shotgun (WGS) entry which is preliminary data.</text>
</comment>
<dbReference type="EMBL" id="JAFNEN010000119">
    <property type="protein sequence ID" value="KAG8193541.1"/>
    <property type="molecule type" value="Genomic_DNA"/>
</dbReference>
<protein>
    <submittedName>
        <fullName evidence="1">Uncharacterized protein</fullName>
    </submittedName>
</protein>
<evidence type="ECO:0000313" key="1">
    <source>
        <dbReference type="EMBL" id="KAG8193541.1"/>
    </source>
</evidence>